<feature type="compositionally biased region" description="Polar residues" evidence="2">
    <location>
        <begin position="1"/>
        <end position="14"/>
    </location>
</feature>
<dbReference type="EMBL" id="JAJJHW010000681">
    <property type="protein sequence ID" value="KAH8384618.1"/>
    <property type="molecule type" value="Genomic_DNA"/>
</dbReference>
<reference evidence="3" key="1">
    <citation type="journal article" date="2021" name="Mol. Ecol. Resour.">
        <title>Phylogenomic analyses of the genus Drosophila reveals genomic signals of climate adaptation.</title>
        <authorList>
            <person name="Li F."/>
            <person name="Rane R.V."/>
            <person name="Luria V."/>
            <person name="Xiong Z."/>
            <person name="Chen J."/>
            <person name="Li Z."/>
            <person name="Catullo R.A."/>
            <person name="Griffin P.C."/>
            <person name="Schiffer M."/>
            <person name="Pearce S."/>
            <person name="Lee S.F."/>
            <person name="McElroy K."/>
            <person name="Stocker A."/>
            <person name="Shirriffs J."/>
            <person name="Cockerell F."/>
            <person name="Coppin C."/>
            <person name="Sgro C.M."/>
            <person name="Karger A."/>
            <person name="Cain J.W."/>
            <person name="Weber J.A."/>
            <person name="Santpere G."/>
            <person name="Kirschner M.W."/>
            <person name="Hoffmann A.A."/>
            <person name="Oakeshott J.G."/>
            <person name="Zhang G."/>
        </authorList>
    </citation>
    <scope>NUCLEOTIDE SEQUENCE</scope>
    <source>
        <strain evidence="3">BGI-SZ-2011g</strain>
    </source>
</reference>
<dbReference type="Pfam" id="PF13181">
    <property type="entry name" value="TPR_8"/>
    <property type="match status" value="2"/>
</dbReference>
<feature type="compositionally biased region" description="Acidic residues" evidence="2">
    <location>
        <begin position="97"/>
        <end position="106"/>
    </location>
</feature>
<evidence type="ECO:0000256" key="2">
    <source>
        <dbReference type="SAM" id="MobiDB-lite"/>
    </source>
</evidence>
<feature type="compositionally biased region" description="Polar residues" evidence="2">
    <location>
        <begin position="49"/>
        <end position="63"/>
    </location>
</feature>
<dbReference type="PROSITE" id="PS50005">
    <property type="entry name" value="TPR"/>
    <property type="match status" value="2"/>
</dbReference>
<feature type="region of interest" description="Disordered" evidence="2">
    <location>
        <begin position="1"/>
        <end position="27"/>
    </location>
</feature>
<feature type="region of interest" description="Disordered" evidence="2">
    <location>
        <begin position="48"/>
        <end position="69"/>
    </location>
</feature>
<dbReference type="SUPFAM" id="SSF48452">
    <property type="entry name" value="TPR-like"/>
    <property type="match status" value="2"/>
</dbReference>
<accession>A0AAD4K7Z7</accession>
<evidence type="ECO:0000256" key="1">
    <source>
        <dbReference type="PROSITE-ProRule" id="PRU00339"/>
    </source>
</evidence>
<dbReference type="SMART" id="SM00028">
    <property type="entry name" value="TPR"/>
    <property type="match status" value="6"/>
</dbReference>
<evidence type="ECO:0008006" key="5">
    <source>
        <dbReference type="Google" id="ProtNLM"/>
    </source>
</evidence>
<comment type="caution">
    <text evidence="3">The sequence shown here is derived from an EMBL/GenBank/DDBJ whole genome shotgun (WGS) entry which is preliminary data.</text>
</comment>
<evidence type="ECO:0000313" key="3">
    <source>
        <dbReference type="EMBL" id="KAH8384618.1"/>
    </source>
</evidence>
<feature type="repeat" description="TPR" evidence="1">
    <location>
        <begin position="839"/>
        <end position="872"/>
    </location>
</feature>
<feature type="region of interest" description="Disordered" evidence="2">
    <location>
        <begin position="92"/>
        <end position="158"/>
    </location>
</feature>
<evidence type="ECO:0000313" key="4">
    <source>
        <dbReference type="Proteomes" id="UP001200034"/>
    </source>
</evidence>
<proteinExistence type="predicted"/>
<feature type="compositionally biased region" description="Acidic residues" evidence="2">
    <location>
        <begin position="17"/>
        <end position="27"/>
    </location>
</feature>
<dbReference type="PANTHER" id="PTHR23082">
    <property type="entry name" value="TRANSCRIPTION INITIATION FACTOR IIIC TFIIIC , POLYPEPTIDE 3-RELATED"/>
    <property type="match status" value="1"/>
</dbReference>
<name>A0AAD4K7Z7_9MUSC</name>
<dbReference type="Pfam" id="PF14559">
    <property type="entry name" value="TPR_19"/>
    <property type="match status" value="1"/>
</dbReference>
<dbReference type="AlphaFoldDB" id="A0AAD4K7Z7"/>
<organism evidence="3 4">
    <name type="scientific">Drosophila rubida</name>
    <dbReference type="NCBI Taxonomy" id="30044"/>
    <lineage>
        <taxon>Eukaryota</taxon>
        <taxon>Metazoa</taxon>
        <taxon>Ecdysozoa</taxon>
        <taxon>Arthropoda</taxon>
        <taxon>Hexapoda</taxon>
        <taxon>Insecta</taxon>
        <taxon>Pterygota</taxon>
        <taxon>Neoptera</taxon>
        <taxon>Endopterygota</taxon>
        <taxon>Diptera</taxon>
        <taxon>Brachycera</taxon>
        <taxon>Muscomorpha</taxon>
        <taxon>Ephydroidea</taxon>
        <taxon>Drosophilidae</taxon>
        <taxon>Drosophila</taxon>
    </lineage>
</organism>
<dbReference type="InterPro" id="IPR039340">
    <property type="entry name" value="Tfc4/TFIIIC-102/Sfc4"/>
</dbReference>
<dbReference type="GO" id="GO:0000127">
    <property type="term" value="C:transcription factor TFIIIC complex"/>
    <property type="evidence" value="ECO:0007669"/>
    <property type="project" value="TreeGrafter"/>
</dbReference>
<dbReference type="Gene3D" id="1.25.40.10">
    <property type="entry name" value="Tetratricopeptide repeat domain"/>
    <property type="match status" value="3"/>
</dbReference>
<keyword evidence="4" id="KW-1185">Reference proteome</keyword>
<gene>
    <name evidence="3" type="ORF">KR093_003063</name>
</gene>
<dbReference type="InterPro" id="IPR019734">
    <property type="entry name" value="TPR_rpt"/>
</dbReference>
<dbReference type="GO" id="GO:0006383">
    <property type="term" value="P:transcription by RNA polymerase III"/>
    <property type="evidence" value="ECO:0007669"/>
    <property type="project" value="InterPro"/>
</dbReference>
<dbReference type="Proteomes" id="UP001200034">
    <property type="component" value="Unassembled WGS sequence"/>
</dbReference>
<dbReference type="InterPro" id="IPR011990">
    <property type="entry name" value="TPR-like_helical_dom_sf"/>
</dbReference>
<feature type="compositionally biased region" description="Low complexity" evidence="2">
    <location>
        <begin position="116"/>
        <end position="136"/>
    </location>
</feature>
<feature type="repeat" description="TPR" evidence="1">
    <location>
        <begin position="471"/>
        <end position="504"/>
    </location>
</feature>
<dbReference type="PANTHER" id="PTHR23082:SF0">
    <property type="entry name" value="GENERAL TRANSCRIPTION FACTOR 3C POLYPEPTIDE 3"/>
    <property type="match status" value="1"/>
</dbReference>
<sequence>MSESQETSRSNDSNEVLIEEIDSNDVPENELAQFQETEPLRVLEIIECNNESNGNEQNATTQDAAEEAEEEGALIRRYVQGVQCLEFPDFCTKLEPGDEDDDEEETTTPASKNDNQSQSEASTSGAAAAKKSQTTKAKPENAASQRSGSGSGGGGHLGRRSQLSPALLGLMGEANLSFAYGRYDTAERICMEIIRQNPLASEPFYTLAEIYENRDDVKFLHFSTIAAHLNPQDRDMWIRISDLLVQQGHLARARVCYTKAIKVIHKDYLLRLRKAQLLERMGETNAAMFTYLKMLPLMPSTEWNLCLTTGKNVARYFHVLEKHTIALEAMDGAYSVCSSRFTLEDLNIYLELLILNKQYETVLRCLRERTNLDIETEQDGKESLELIYFCHIPDDYVPELRAKLCVSLIHMHAHHLLGYLVQNVQEHIIPTVDRVELYMDITEALMQEHKYAEAIALMRPITDGDSFDCPAFVWLRQAECLRQINRTNEAIQSYARVVQLAPYCYEAKFTLSALLKQQGRPEEAVKALEQSGEQEGQPLHARLLYERCVMLQQIGRIEEFLDIGYVLLGRHSIKLKNREEMLAAANGGSTYNTEGLKAILQMRSLAAGATGNAEQEPQETLKTTGTTGAGAISDLTIKNEYDLFLELIRTAFAHGKYSAIERICFAMVTTKRFTYYHYEIERIIILACYFNRDCAIGFSYLRELIAKQPENVNLWNLLSLMVQQGDEVRYFRYTRRLLQRHPSVTQAMRLFLGHYHLNCSSYKYALNVYVPILREHPHALVALSIAVVFNQLSLQKKVLRKSAAISQAVAFAQRYAELRSHRQKDSELDASSTSCAAQQEIYYNIGRIYHQANILHLAAEYYERALAQQHPLIKEHEAILGLQHEVAFNLHLIYRANGNKWKARQCLMRYCVV</sequence>
<protein>
    <recommendedName>
        <fullName evidence="5">General transcription factor 3C polypeptide 3</fullName>
    </recommendedName>
</protein>
<keyword evidence="1" id="KW-0802">TPR repeat</keyword>